<dbReference type="PANTHER" id="PTHR47332:SF4">
    <property type="entry name" value="SET DOMAIN-CONTAINING PROTEIN 5"/>
    <property type="match status" value="1"/>
</dbReference>
<dbReference type="InterPro" id="IPR001214">
    <property type="entry name" value="SET_dom"/>
</dbReference>
<proteinExistence type="predicted"/>
<feature type="domain" description="SET" evidence="2">
    <location>
        <begin position="45"/>
        <end position="201"/>
    </location>
</feature>
<dbReference type="InterPro" id="IPR046341">
    <property type="entry name" value="SET_dom_sf"/>
</dbReference>
<name>A0A7S4QLI1_9STRA</name>
<dbReference type="SUPFAM" id="SSF82199">
    <property type="entry name" value="SET domain"/>
    <property type="match status" value="1"/>
</dbReference>
<dbReference type="PROSITE" id="PS50280">
    <property type="entry name" value="SET"/>
    <property type="match status" value="1"/>
</dbReference>
<organism evidence="3">
    <name type="scientific">Ditylum brightwellii</name>
    <dbReference type="NCBI Taxonomy" id="49249"/>
    <lineage>
        <taxon>Eukaryota</taxon>
        <taxon>Sar</taxon>
        <taxon>Stramenopiles</taxon>
        <taxon>Ochrophyta</taxon>
        <taxon>Bacillariophyta</taxon>
        <taxon>Mediophyceae</taxon>
        <taxon>Lithodesmiophycidae</taxon>
        <taxon>Lithodesmiales</taxon>
        <taxon>Lithodesmiaceae</taxon>
        <taxon>Ditylum</taxon>
    </lineage>
</organism>
<evidence type="ECO:0000256" key="1">
    <source>
        <dbReference type="SAM" id="MobiDB-lite"/>
    </source>
</evidence>
<dbReference type="Pfam" id="PF00856">
    <property type="entry name" value="SET"/>
    <property type="match status" value="1"/>
</dbReference>
<gene>
    <name evidence="3" type="ORF">DBRI00130_LOCUS4241</name>
</gene>
<dbReference type="Gene3D" id="2.170.270.10">
    <property type="entry name" value="SET domain"/>
    <property type="match status" value="1"/>
</dbReference>
<dbReference type="CDD" id="cd20071">
    <property type="entry name" value="SET_SMYD"/>
    <property type="match status" value="1"/>
</dbReference>
<sequence length="246" mass="27722">MEGFDVFGSDSSSDDDSHHNNHSTGQSIVTLNAIAQSITLRDAPVLWEVIDSIELNGGKGLRATTNIAKGVEINRESPLVRCPNYYPAESEEKAIVMHKACVKQKFAQVKESNYQKLMSLFCHDMFCDKEGNTTEYGIYQTNSVKLSGRDSSSGGVFPVMCRMNHSCAANVRHEWNESIEKLFLFADRDIEEGEELYSNYGGFDVNYKTSERRDFLQRNFGFHCLCEKCHDFDDGLSSSSMTTRSK</sequence>
<feature type="region of interest" description="Disordered" evidence="1">
    <location>
        <begin position="1"/>
        <end position="24"/>
    </location>
</feature>
<evidence type="ECO:0000313" key="3">
    <source>
        <dbReference type="EMBL" id="CAE4586598.1"/>
    </source>
</evidence>
<dbReference type="AlphaFoldDB" id="A0A7S4QLI1"/>
<protein>
    <recommendedName>
        <fullName evidence="2">SET domain-containing protein</fullName>
    </recommendedName>
</protein>
<dbReference type="PANTHER" id="PTHR47332">
    <property type="entry name" value="SET DOMAIN-CONTAINING PROTEIN 5"/>
    <property type="match status" value="1"/>
</dbReference>
<dbReference type="EMBL" id="HBNS01005215">
    <property type="protein sequence ID" value="CAE4586598.1"/>
    <property type="molecule type" value="Transcribed_RNA"/>
</dbReference>
<accession>A0A7S4QLI1</accession>
<dbReference type="SMART" id="SM00317">
    <property type="entry name" value="SET"/>
    <property type="match status" value="1"/>
</dbReference>
<dbReference type="InterPro" id="IPR053185">
    <property type="entry name" value="SET_domain_protein"/>
</dbReference>
<reference evidence="3" key="1">
    <citation type="submission" date="2021-01" db="EMBL/GenBank/DDBJ databases">
        <authorList>
            <person name="Corre E."/>
            <person name="Pelletier E."/>
            <person name="Niang G."/>
            <person name="Scheremetjew M."/>
            <person name="Finn R."/>
            <person name="Kale V."/>
            <person name="Holt S."/>
            <person name="Cochrane G."/>
            <person name="Meng A."/>
            <person name="Brown T."/>
            <person name="Cohen L."/>
        </authorList>
    </citation>
    <scope>NUCLEOTIDE SEQUENCE</scope>
    <source>
        <strain evidence="3">GSO104</strain>
    </source>
</reference>
<evidence type="ECO:0000259" key="2">
    <source>
        <dbReference type="PROSITE" id="PS50280"/>
    </source>
</evidence>